<keyword evidence="3 5" id="KW-1133">Transmembrane helix</keyword>
<gene>
    <name evidence="6" type="ORF">QQS21_005244</name>
</gene>
<keyword evidence="2 5" id="KW-0812">Transmembrane</keyword>
<dbReference type="InterPro" id="IPR036259">
    <property type="entry name" value="MFS_trans_sf"/>
</dbReference>
<dbReference type="AlphaFoldDB" id="A0AAJ0CPS5"/>
<evidence type="ECO:0000313" key="6">
    <source>
        <dbReference type="EMBL" id="KAK2600010.1"/>
    </source>
</evidence>
<evidence type="ECO:0000256" key="1">
    <source>
        <dbReference type="ARBA" id="ARBA00004141"/>
    </source>
</evidence>
<evidence type="ECO:0000313" key="7">
    <source>
        <dbReference type="Proteomes" id="UP001251528"/>
    </source>
</evidence>
<dbReference type="PANTHER" id="PTHR42718:SF27">
    <property type="entry name" value="TRANSPORTER, PUTATIVE-RELATED"/>
    <property type="match status" value="1"/>
</dbReference>
<dbReference type="Proteomes" id="UP001251528">
    <property type="component" value="Unassembled WGS sequence"/>
</dbReference>
<comment type="caution">
    <text evidence="6">The sequence shown here is derived from an EMBL/GenBank/DDBJ whole genome shotgun (WGS) entry which is preliminary data.</text>
</comment>
<reference evidence="6" key="1">
    <citation type="submission" date="2023-06" db="EMBL/GenBank/DDBJ databases">
        <title>Conoideocrella luteorostrata (Hypocreales: Clavicipitaceae), a potential biocontrol fungus for elongate hemlock scale in United States Christmas tree production areas.</title>
        <authorList>
            <person name="Barrett H."/>
            <person name="Lovett B."/>
            <person name="Macias A.M."/>
            <person name="Stajich J.E."/>
            <person name="Kasson M.T."/>
        </authorList>
    </citation>
    <scope>NUCLEOTIDE SEQUENCE</scope>
    <source>
        <strain evidence="6">ARSEF 14590</strain>
    </source>
</reference>
<keyword evidence="7" id="KW-1185">Reference proteome</keyword>
<proteinExistence type="predicted"/>
<dbReference type="GO" id="GO:0016020">
    <property type="term" value="C:membrane"/>
    <property type="evidence" value="ECO:0007669"/>
    <property type="project" value="UniProtKB-SubCell"/>
</dbReference>
<keyword evidence="4 5" id="KW-0472">Membrane</keyword>
<dbReference type="SUPFAM" id="SSF103473">
    <property type="entry name" value="MFS general substrate transporter"/>
    <property type="match status" value="1"/>
</dbReference>
<organism evidence="6 7">
    <name type="scientific">Conoideocrella luteorostrata</name>
    <dbReference type="NCBI Taxonomy" id="1105319"/>
    <lineage>
        <taxon>Eukaryota</taxon>
        <taxon>Fungi</taxon>
        <taxon>Dikarya</taxon>
        <taxon>Ascomycota</taxon>
        <taxon>Pezizomycotina</taxon>
        <taxon>Sordariomycetes</taxon>
        <taxon>Hypocreomycetidae</taxon>
        <taxon>Hypocreales</taxon>
        <taxon>Clavicipitaceae</taxon>
        <taxon>Conoideocrella</taxon>
    </lineage>
</organism>
<evidence type="ECO:0000256" key="4">
    <source>
        <dbReference type="ARBA" id="ARBA00023136"/>
    </source>
</evidence>
<accession>A0AAJ0CPS5</accession>
<dbReference type="PANTHER" id="PTHR42718">
    <property type="entry name" value="MAJOR FACILITATOR SUPERFAMILY MULTIDRUG TRANSPORTER MFSC"/>
    <property type="match status" value="1"/>
</dbReference>
<evidence type="ECO:0000256" key="3">
    <source>
        <dbReference type="ARBA" id="ARBA00022989"/>
    </source>
</evidence>
<feature type="transmembrane region" description="Helical" evidence="5">
    <location>
        <begin position="96"/>
        <end position="115"/>
    </location>
</feature>
<dbReference type="Gene3D" id="1.20.1250.20">
    <property type="entry name" value="MFS general substrate transporter like domains"/>
    <property type="match status" value="1"/>
</dbReference>
<sequence>MAIVQPNWSYWACIFPAMLTNSIGGDTLYSISNLIITSLFPSRTQGVAGGVYNTIAQIGKSFGLTITAVITNAVTARSDTAGMKNPAASLEGYRAGFWYCFSLNAAAMLSILWGLRKVGKVGAKGD</sequence>
<name>A0AAJ0CPS5_9HYPO</name>
<protein>
    <submittedName>
        <fullName evidence="6">Uncharacterized protein</fullName>
    </submittedName>
</protein>
<comment type="subcellular location">
    <subcellularLocation>
        <location evidence="1">Membrane</location>
        <topology evidence="1">Multi-pass membrane protein</topology>
    </subcellularLocation>
</comment>
<dbReference type="EMBL" id="JASWJB010000085">
    <property type="protein sequence ID" value="KAK2600010.1"/>
    <property type="molecule type" value="Genomic_DNA"/>
</dbReference>
<evidence type="ECO:0000256" key="2">
    <source>
        <dbReference type="ARBA" id="ARBA00022692"/>
    </source>
</evidence>
<evidence type="ECO:0000256" key="5">
    <source>
        <dbReference type="SAM" id="Phobius"/>
    </source>
</evidence>